<dbReference type="VEuPathDB" id="FungiDB:UREG_01247"/>
<dbReference type="GO" id="GO:0000742">
    <property type="term" value="P:karyogamy involved in conjugation with cellular fusion"/>
    <property type="evidence" value="ECO:0007669"/>
    <property type="project" value="InterPro"/>
</dbReference>
<name>C4JGZ6_UNCRE</name>
<dbReference type="RefSeq" id="XP_002541731.1">
    <property type="nucleotide sequence ID" value="XM_002541685.1"/>
</dbReference>
<evidence type="ECO:0000256" key="10">
    <source>
        <dbReference type="ARBA" id="ARBA00023136"/>
    </source>
</evidence>
<evidence type="ECO:0008006" key="17">
    <source>
        <dbReference type="Google" id="ProtNLM"/>
    </source>
</evidence>
<feature type="signal peptide" evidence="14">
    <location>
        <begin position="1"/>
        <end position="25"/>
    </location>
</feature>
<dbReference type="InParanoid" id="C4JGZ6"/>
<evidence type="ECO:0000256" key="9">
    <source>
        <dbReference type="ARBA" id="ARBA00022989"/>
    </source>
</evidence>
<dbReference type="OrthoDB" id="5311848at2759"/>
<evidence type="ECO:0000256" key="13">
    <source>
        <dbReference type="SAM" id="Coils"/>
    </source>
</evidence>
<keyword evidence="11" id="KW-0325">Glycoprotein</keyword>
<sequence length="401" mass="45349">MDRTKMFRPFLYLFLLSCFPSLAQALKFPHFQRGSNVVPVAPKAAAELTSLLHLDNVKRNEIFSEAIRLLDSMQSSSSCNQRAVTDLLMSCQALEGNQREHDQDFSLQLDQFKSLYAARLAVCELRGAGATVPDKCLPILNSSKENTEPQFHETFHRGSKEHRGVPAQLESCLHSLESRPQWWTSYSNNRQNAAVMCQAARFDIERDELLKHHRKLAKITFGLTESLNQSLTDAANEAVKQHVFLNLINDLRSRIIADLQDVDVTARTRFASFVSELEVQIRQTSSETKEFMADILSDTGLLSKDIRSSIQSIQDLKERVNEAYIELMKRNSESAAAAQENQQANIEVVSAVRQSLDQVKDQIQVLNNQEFSLLHSSLRSLNGLIFSMHQKQTSLDQVSLP</sequence>
<comment type="subcellular location">
    <subcellularLocation>
        <location evidence="3">Endoplasmic reticulum membrane</location>
    </subcellularLocation>
    <subcellularLocation>
        <location evidence="2">Nucleus membrane</location>
    </subcellularLocation>
</comment>
<feature type="coiled-coil region" evidence="13">
    <location>
        <begin position="313"/>
        <end position="369"/>
    </location>
</feature>
<evidence type="ECO:0000256" key="5">
    <source>
        <dbReference type="ARBA" id="ARBA00022459"/>
    </source>
</evidence>
<dbReference type="AlphaFoldDB" id="C4JGZ6"/>
<evidence type="ECO:0000256" key="4">
    <source>
        <dbReference type="ARBA" id="ARBA00010473"/>
    </source>
</evidence>
<organism evidence="15 16">
    <name type="scientific">Uncinocarpus reesii (strain UAMH 1704)</name>
    <dbReference type="NCBI Taxonomy" id="336963"/>
    <lineage>
        <taxon>Eukaryota</taxon>
        <taxon>Fungi</taxon>
        <taxon>Dikarya</taxon>
        <taxon>Ascomycota</taxon>
        <taxon>Pezizomycotina</taxon>
        <taxon>Eurotiomycetes</taxon>
        <taxon>Eurotiomycetidae</taxon>
        <taxon>Onygenales</taxon>
        <taxon>Onygenaceae</taxon>
        <taxon>Uncinocarpus</taxon>
    </lineage>
</organism>
<accession>C4JGZ6</accession>
<evidence type="ECO:0000256" key="1">
    <source>
        <dbReference type="ARBA" id="ARBA00003389"/>
    </source>
</evidence>
<dbReference type="Proteomes" id="UP000002058">
    <property type="component" value="Unassembled WGS sequence"/>
</dbReference>
<evidence type="ECO:0000256" key="3">
    <source>
        <dbReference type="ARBA" id="ARBA00004586"/>
    </source>
</evidence>
<dbReference type="GeneID" id="8444607"/>
<evidence type="ECO:0000256" key="7">
    <source>
        <dbReference type="ARBA" id="ARBA00022729"/>
    </source>
</evidence>
<dbReference type="PANTHER" id="PTHR28012">
    <property type="entry name" value="NUCLEAR FUSION PROTEIN KAR5"/>
    <property type="match status" value="1"/>
</dbReference>
<evidence type="ECO:0000256" key="6">
    <source>
        <dbReference type="ARBA" id="ARBA00022692"/>
    </source>
</evidence>
<dbReference type="InterPro" id="IPR007292">
    <property type="entry name" value="Nuclear_fusion_Kar5"/>
</dbReference>
<protein>
    <recommendedName>
        <fullName evidence="17">Nuclear fusion protein KAR5</fullName>
    </recommendedName>
</protein>
<dbReference type="KEGG" id="ure:UREG_01247"/>
<dbReference type="HOGENOM" id="CLU_687346_0_0_1"/>
<dbReference type="GO" id="GO:0048288">
    <property type="term" value="P:nuclear membrane fusion involved in karyogamy"/>
    <property type="evidence" value="ECO:0007669"/>
    <property type="project" value="InterPro"/>
</dbReference>
<dbReference type="PANTHER" id="PTHR28012:SF1">
    <property type="entry name" value="NUCLEAR FUSION PROTEIN KAR5"/>
    <property type="match status" value="1"/>
</dbReference>
<evidence type="ECO:0000313" key="16">
    <source>
        <dbReference type="Proteomes" id="UP000002058"/>
    </source>
</evidence>
<dbReference type="GO" id="GO:0005789">
    <property type="term" value="C:endoplasmic reticulum membrane"/>
    <property type="evidence" value="ECO:0007669"/>
    <property type="project" value="UniProtKB-SubCell"/>
</dbReference>
<keyword evidence="6" id="KW-0812">Transmembrane</keyword>
<keyword evidence="5" id="KW-0415">Karyogamy</keyword>
<comment type="similarity">
    <text evidence="4">Belongs to the KAR5 family.</text>
</comment>
<evidence type="ECO:0000256" key="8">
    <source>
        <dbReference type="ARBA" id="ARBA00022824"/>
    </source>
</evidence>
<keyword evidence="13" id="KW-0175">Coiled coil</keyword>
<keyword evidence="7 14" id="KW-0732">Signal</keyword>
<evidence type="ECO:0000256" key="11">
    <source>
        <dbReference type="ARBA" id="ARBA00023180"/>
    </source>
</evidence>
<keyword evidence="9" id="KW-1133">Transmembrane helix</keyword>
<keyword evidence="8" id="KW-0256">Endoplasmic reticulum</keyword>
<dbReference type="eggNOG" id="ENOG502QVCQ">
    <property type="taxonomic scope" value="Eukaryota"/>
</dbReference>
<comment type="function">
    <text evidence="1">Required for nuclear membrane fusion during karyogamy.</text>
</comment>
<dbReference type="EMBL" id="CH476615">
    <property type="protein sequence ID" value="EEP76398.1"/>
    <property type="molecule type" value="Genomic_DNA"/>
</dbReference>
<feature type="chain" id="PRO_5002939268" description="Nuclear fusion protein KAR5" evidence="14">
    <location>
        <begin position="26"/>
        <end position="401"/>
    </location>
</feature>
<gene>
    <name evidence="15" type="ORF">UREG_01247</name>
</gene>
<evidence type="ECO:0000256" key="2">
    <source>
        <dbReference type="ARBA" id="ARBA00004126"/>
    </source>
</evidence>
<dbReference type="OMA" id="ENEPLCH"/>
<evidence type="ECO:0000313" key="15">
    <source>
        <dbReference type="EMBL" id="EEP76398.1"/>
    </source>
</evidence>
<dbReference type="GO" id="GO:0031965">
    <property type="term" value="C:nuclear membrane"/>
    <property type="evidence" value="ECO:0007669"/>
    <property type="project" value="UniProtKB-SubCell"/>
</dbReference>
<dbReference type="FunCoup" id="C4JGZ6">
    <property type="interactions" value="21"/>
</dbReference>
<keyword evidence="10" id="KW-0472">Membrane</keyword>
<proteinExistence type="inferred from homology"/>
<evidence type="ECO:0000256" key="12">
    <source>
        <dbReference type="ARBA" id="ARBA00023242"/>
    </source>
</evidence>
<reference evidence="16" key="1">
    <citation type="journal article" date="2009" name="Genome Res.">
        <title>Comparative genomic analyses of the human fungal pathogens Coccidioides and their relatives.</title>
        <authorList>
            <person name="Sharpton T.J."/>
            <person name="Stajich J.E."/>
            <person name="Rounsley S.D."/>
            <person name="Gardner M.J."/>
            <person name="Wortman J.R."/>
            <person name="Jordar V.S."/>
            <person name="Maiti R."/>
            <person name="Kodira C.D."/>
            <person name="Neafsey D.E."/>
            <person name="Zeng Q."/>
            <person name="Hung C.-Y."/>
            <person name="McMahan C."/>
            <person name="Muszewska A."/>
            <person name="Grynberg M."/>
            <person name="Mandel M.A."/>
            <person name="Kellner E.M."/>
            <person name="Barker B.M."/>
            <person name="Galgiani J.N."/>
            <person name="Orbach M.J."/>
            <person name="Kirkland T.N."/>
            <person name="Cole G.T."/>
            <person name="Henn M.R."/>
            <person name="Birren B.W."/>
            <person name="Taylor J.W."/>
        </authorList>
    </citation>
    <scope>NUCLEOTIDE SEQUENCE [LARGE SCALE GENOMIC DNA]</scope>
    <source>
        <strain evidence="16">UAMH 1704</strain>
    </source>
</reference>
<keyword evidence="16" id="KW-1185">Reference proteome</keyword>
<keyword evidence="12" id="KW-0539">Nucleus</keyword>
<evidence type="ECO:0000256" key="14">
    <source>
        <dbReference type="SAM" id="SignalP"/>
    </source>
</evidence>